<dbReference type="PROSITE" id="PS50835">
    <property type="entry name" value="IG_LIKE"/>
    <property type="match status" value="1"/>
</dbReference>
<feature type="transmembrane region" description="Helical" evidence="10">
    <location>
        <begin position="118"/>
        <end position="140"/>
    </location>
</feature>
<evidence type="ECO:0000256" key="2">
    <source>
        <dbReference type="ARBA" id="ARBA00022475"/>
    </source>
</evidence>
<dbReference type="PROSITE" id="PS50262">
    <property type="entry name" value="G_PROTEIN_RECEP_F1_2"/>
    <property type="match status" value="1"/>
</dbReference>
<evidence type="ECO:0000259" key="12">
    <source>
        <dbReference type="PROSITE" id="PS50835"/>
    </source>
</evidence>
<dbReference type="CDD" id="cd00096">
    <property type="entry name" value="Ig"/>
    <property type="match status" value="1"/>
</dbReference>
<organism evidence="13 14">
    <name type="scientific">Alligator sinensis</name>
    <name type="common">Chinese alligator</name>
    <dbReference type="NCBI Taxonomy" id="38654"/>
    <lineage>
        <taxon>Eukaryota</taxon>
        <taxon>Metazoa</taxon>
        <taxon>Chordata</taxon>
        <taxon>Craniata</taxon>
        <taxon>Vertebrata</taxon>
        <taxon>Euteleostomi</taxon>
        <taxon>Archelosauria</taxon>
        <taxon>Archosauria</taxon>
        <taxon>Crocodylia</taxon>
        <taxon>Alligatoridae</taxon>
        <taxon>Alligatorinae</taxon>
        <taxon>Alligator</taxon>
    </lineage>
</organism>
<dbReference type="InterPro" id="IPR013312">
    <property type="entry name" value="GPR40-rel_orph"/>
</dbReference>
<feature type="transmembrane region" description="Helical" evidence="10">
    <location>
        <begin position="202"/>
        <end position="220"/>
    </location>
</feature>
<dbReference type="InterPro" id="IPR000276">
    <property type="entry name" value="GPCR_Rhodpsn"/>
</dbReference>
<dbReference type="PRINTS" id="PR01904">
    <property type="entry name" value="GPR40FAMILY"/>
</dbReference>
<evidence type="ECO:0000256" key="5">
    <source>
        <dbReference type="ARBA" id="ARBA00023040"/>
    </source>
</evidence>
<keyword evidence="5" id="KW-0297">G-protein coupled receptor</keyword>
<dbReference type="SUPFAM" id="SSF81321">
    <property type="entry name" value="Family A G protein-coupled receptor-like"/>
    <property type="match status" value="1"/>
</dbReference>
<keyword evidence="7 14" id="KW-0675">Receptor</keyword>
<feature type="domain" description="Ig-like" evidence="12">
    <location>
        <begin position="265"/>
        <end position="338"/>
    </location>
</feature>
<dbReference type="Pfam" id="PF13927">
    <property type="entry name" value="Ig_3"/>
    <property type="match status" value="1"/>
</dbReference>
<feature type="region of interest" description="Disordered" evidence="9">
    <location>
        <begin position="505"/>
        <end position="565"/>
    </location>
</feature>
<keyword evidence="2" id="KW-1003">Cell membrane</keyword>
<evidence type="ECO:0000313" key="14">
    <source>
        <dbReference type="RefSeq" id="XP_025049972.1"/>
    </source>
</evidence>
<evidence type="ECO:0000256" key="9">
    <source>
        <dbReference type="SAM" id="MobiDB-lite"/>
    </source>
</evidence>
<protein>
    <submittedName>
        <fullName evidence="14">Free fatty acid receptor 1</fullName>
    </submittedName>
</protein>
<dbReference type="STRING" id="38654.A0A3Q0FRR0"/>
<dbReference type="Proteomes" id="UP000189705">
    <property type="component" value="Unplaced"/>
</dbReference>
<dbReference type="GO" id="GO:0070542">
    <property type="term" value="P:response to fatty acid"/>
    <property type="evidence" value="ECO:0007669"/>
    <property type="project" value="TreeGrafter"/>
</dbReference>
<feature type="transmembrane region" description="Helical" evidence="10">
    <location>
        <begin position="85"/>
        <end position="106"/>
    </location>
</feature>
<keyword evidence="13" id="KW-1185">Reference proteome</keyword>
<keyword evidence="8" id="KW-0807">Transducer</keyword>
<keyword evidence="6 10" id="KW-0472">Membrane</keyword>
<evidence type="ECO:0000256" key="4">
    <source>
        <dbReference type="ARBA" id="ARBA00022989"/>
    </source>
</evidence>
<reference evidence="14" key="1">
    <citation type="submission" date="2025-08" db="UniProtKB">
        <authorList>
            <consortium name="RefSeq"/>
        </authorList>
    </citation>
    <scope>IDENTIFICATION</scope>
</reference>
<dbReference type="Gene3D" id="2.60.40.10">
    <property type="entry name" value="Immunoglobulins"/>
    <property type="match status" value="1"/>
</dbReference>
<dbReference type="KEGG" id="asn:102367995"/>
<dbReference type="InterPro" id="IPR013783">
    <property type="entry name" value="Ig-like_fold"/>
</dbReference>
<gene>
    <name evidence="14" type="primary">FFAR1</name>
</gene>
<feature type="transmembrane region" description="Helical" evidence="10">
    <location>
        <begin position="451"/>
        <end position="479"/>
    </location>
</feature>
<dbReference type="SUPFAM" id="SSF48726">
    <property type="entry name" value="Immunoglobulin"/>
    <property type="match status" value="1"/>
</dbReference>
<dbReference type="InterPro" id="IPR036179">
    <property type="entry name" value="Ig-like_dom_sf"/>
</dbReference>
<dbReference type="SMART" id="SM00408">
    <property type="entry name" value="IGc2"/>
    <property type="match status" value="1"/>
</dbReference>
<evidence type="ECO:0000256" key="1">
    <source>
        <dbReference type="ARBA" id="ARBA00004651"/>
    </source>
</evidence>
<feature type="transmembrane region" description="Helical" evidence="10">
    <location>
        <begin position="6"/>
        <end position="31"/>
    </location>
</feature>
<evidence type="ECO:0000256" key="10">
    <source>
        <dbReference type="SAM" id="Phobius"/>
    </source>
</evidence>
<dbReference type="CTD" id="2864"/>
<dbReference type="RefSeq" id="XP_025049972.1">
    <property type="nucleotide sequence ID" value="XM_025194187.1"/>
</dbReference>
<dbReference type="Pfam" id="PF00001">
    <property type="entry name" value="7tm_1"/>
    <property type="match status" value="1"/>
</dbReference>
<evidence type="ECO:0000256" key="6">
    <source>
        <dbReference type="ARBA" id="ARBA00023136"/>
    </source>
</evidence>
<proteinExistence type="predicted"/>
<dbReference type="InterPro" id="IPR017452">
    <property type="entry name" value="GPCR_Rhodpsn_7TM"/>
</dbReference>
<dbReference type="GO" id="GO:0005886">
    <property type="term" value="C:plasma membrane"/>
    <property type="evidence" value="ECO:0007669"/>
    <property type="project" value="UniProtKB-SubCell"/>
</dbReference>
<dbReference type="GeneID" id="102367995"/>
<evidence type="ECO:0000259" key="11">
    <source>
        <dbReference type="PROSITE" id="PS50262"/>
    </source>
</evidence>
<accession>A0A3Q0FRR0</accession>
<keyword evidence="4 10" id="KW-1133">Transmembrane helix</keyword>
<evidence type="ECO:0000313" key="13">
    <source>
        <dbReference type="Proteomes" id="UP000189705"/>
    </source>
</evidence>
<dbReference type="Gene3D" id="1.20.1070.10">
    <property type="entry name" value="Rhodopsin 7-helix transmembrane proteins"/>
    <property type="match status" value="1"/>
</dbReference>
<dbReference type="SMART" id="SM00409">
    <property type="entry name" value="IG"/>
    <property type="match status" value="1"/>
</dbReference>
<dbReference type="PANTHER" id="PTHR45822:SF4">
    <property type="entry name" value="FREE FATTY ACID RECEPTOR 1"/>
    <property type="match status" value="1"/>
</dbReference>
<name>A0A3Q0FRR0_ALLSI</name>
<dbReference type="InterPro" id="IPR003598">
    <property type="entry name" value="Ig_sub2"/>
</dbReference>
<feature type="transmembrane region" description="Helical" evidence="10">
    <location>
        <begin position="43"/>
        <end position="65"/>
    </location>
</feature>
<dbReference type="PANTHER" id="PTHR45822">
    <property type="entry name" value="FREE FATTY ACID RECEPTOR 2-RELATED"/>
    <property type="match status" value="1"/>
</dbReference>
<evidence type="ECO:0000256" key="8">
    <source>
        <dbReference type="ARBA" id="ARBA00023224"/>
    </source>
</evidence>
<feature type="transmembrane region" description="Helical" evidence="10">
    <location>
        <begin position="168"/>
        <end position="190"/>
    </location>
</feature>
<evidence type="ECO:0000256" key="3">
    <source>
        <dbReference type="ARBA" id="ARBA00022692"/>
    </source>
</evidence>
<dbReference type="GO" id="GO:0045125">
    <property type="term" value="F:bioactive lipid receptor activity"/>
    <property type="evidence" value="ECO:0007669"/>
    <property type="project" value="TreeGrafter"/>
</dbReference>
<evidence type="ECO:0000256" key="7">
    <source>
        <dbReference type="ARBA" id="ARBA00023170"/>
    </source>
</evidence>
<dbReference type="InParanoid" id="A0A3Q0FRR0"/>
<dbReference type="InterPro" id="IPR007110">
    <property type="entry name" value="Ig-like_dom"/>
</dbReference>
<keyword evidence="3 10" id="KW-0812">Transmembrane</keyword>
<dbReference type="AlphaFoldDB" id="A0A3Q0FRR0"/>
<sequence length="565" mass="59242">MPTPDWLGLCVNAGAAALGLPVAGAALFRLARLPPSPSRIYRLHLLLADLALGLCLPLRALEAAWPGWAPPGPLCPLATLGHLGSLYAAACFSAALSAGRCLGAVYPLLYRRYRQPRYSCFICGGLWGVVGAHGLALVALETPSTSNGTLASVCPSVLRLGLRLELSMLLYFVPLVLAAFCTAGCLQALARSRLGRRRKLRAARVALASLALLLVASGPHNVAHVVGFAQGQDVAWRHLALLPAAATAVLDPLLCPARLCLSFPPSLPGNNLKLKAVEGGSVWALCSVDSSPPAQLTWGFGGRDLNTSQLGAGGSEGILQLLKLHPEHAGNYQCQATNDLGGTQWGFQLVVEYSPRPAAGPDPGLWCKHEPGGPRCHCSLRAEPPAQLHWEVNGATVPGKDHQTKGNCTDSAMHWEGPGDSIVVCIGSNYLGSYALQGSVHTLAAEGSSRLLGLGATIGAGAFLLLLLIIITALLLWGWRLTAPQGSKKPPDPGEAQADDINLVYSNVPTRGPPNPAAPLDSHSQDETPYANIDFSRLPAPSTPCDPPATEYAQIRCMDPPPGRA</sequence>
<feature type="domain" description="G-protein coupled receptors family 1 profile" evidence="11">
    <location>
        <begin position="19"/>
        <end position="255"/>
    </location>
</feature>
<dbReference type="InterPro" id="IPR003599">
    <property type="entry name" value="Ig_sub"/>
</dbReference>
<dbReference type="GO" id="GO:0032024">
    <property type="term" value="P:positive regulation of insulin secretion"/>
    <property type="evidence" value="ECO:0007669"/>
    <property type="project" value="TreeGrafter"/>
</dbReference>
<dbReference type="GO" id="GO:0007204">
    <property type="term" value="P:positive regulation of cytosolic calcium ion concentration"/>
    <property type="evidence" value="ECO:0007669"/>
    <property type="project" value="TreeGrafter"/>
</dbReference>
<dbReference type="SMR" id="A0A3Q0FRR0"/>
<comment type="subcellular location">
    <subcellularLocation>
        <location evidence="1">Cell membrane</location>
        <topology evidence="1">Multi-pass membrane protein</topology>
    </subcellularLocation>
</comment>